<dbReference type="InterPro" id="IPR015421">
    <property type="entry name" value="PyrdxlP-dep_Trfase_major"/>
</dbReference>
<evidence type="ECO:0000313" key="7">
    <source>
        <dbReference type="EMBL" id="CAF1003741.1"/>
    </source>
</evidence>
<evidence type="ECO:0000313" key="9">
    <source>
        <dbReference type="Proteomes" id="UP000663860"/>
    </source>
</evidence>
<dbReference type="InterPro" id="IPR015422">
    <property type="entry name" value="PyrdxlP-dep_Trfase_small"/>
</dbReference>
<dbReference type="EMBL" id="CAJNOE010000167">
    <property type="protein sequence ID" value="CAF1003741.1"/>
    <property type="molecule type" value="Genomic_DNA"/>
</dbReference>
<evidence type="ECO:0000259" key="6">
    <source>
        <dbReference type="Pfam" id="PF00155"/>
    </source>
</evidence>
<dbReference type="SUPFAM" id="SSF53383">
    <property type="entry name" value="PLP-dependent transferases"/>
    <property type="match status" value="1"/>
</dbReference>
<evidence type="ECO:0000256" key="2">
    <source>
        <dbReference type="ARBA" id="ARBA00008392"/>
    </source>
</evidence>
<keyword evidence="4" id="KW-0663">Pyridoxal phosphate</keyword>
<protein>
    <recommendedName>
        <fullName evidence="6">Aminotransferase class I/classII large domain-containing protein</fullName>
    </recommendedName>
</protein>
<comment type="caution">
    <text evidence="7">The sequence shown here is derived from an EMBL/GenBank/DDBJ whole genome shotgun (WGS) entry which is preliminary data.</text>
</comment>
<evidence type="ECO:0000256" key="3">
    <source>
        <dbReference type="ARBA" id="ARBA00022679"/>
    </source>
</evidence>
<dbReference type="PANTHER" id="PTHR13693">
    <property type="entry name" value="CLASS II AMINOTRANSFERASE/8-AMINO-7-OXONONANOATE SYNTHASE"/>
    <property type="match status" value="1"/>
</dbReference>
<dbReference type="InterPro" id="IPR004839">
    <property type="entry name" value="Aminotransferase_I/II_large"/>
</dbReference>
<comment type="cofactor">
    <cofactor evidence="1">
        <name>pyridoxal 5'-phosphate</name>
        <dbReference type="ChEBI" id="CHEBI:597326"/>
    </cofactor>
</comment>
<comment type="similarity">
    <text evidence="2">Belongs to the class-II pyridoxal-phosphate-dependent aminotransferase family.</text>
</comment>
<name>A0A814H1Q0_9BILA</name>
<gene>
    <name evidence="7" type="ORF">IZO911_LOCUS17786</name>
    <name evidence="8" type="ORF">KXQ929_LOCUS37937</name>
</gene>
<organism evidence="7 9">
    <name type="scientific">Adineta steineri</name>
    <dbReference type="NCBI Taxonomy" id="433720"/>
    <lineage>
        <taxon>Eukaryota</taxon>
        <taxon>Metazoa</taxon>
        <taxon>Spiralia</taxon>
        <taxon>Gnathifera</taxon>
        <taxon>Rotifera</taxon>
        <taxon>Eurotatoria</taxon>
        <taxon>Bdelloidea</taxon>
        <taxon>Adinetida</taxon>
        <taxon>Adinetidae</taxon>
        <taxon>Adineta</taxon>
    </lineage>
</organism>
<proteinExistence type="inferred from homology"/>
<keyword evidence="5" id="KW-0012">Acyltransferase</keyword>
<sequence>MFRLVHNRLVKYLIITNNKYQSHLRGAVCNIPSSAASSTMSLSHPPKMNTTREQFLQNMQKYFQSTTTGKGDIDLLALTRPDCIDIYLDNNDYLHLSYDPRLIDDDAYQHSMKSVISKTEEISHQNLLDQKQHFSMPRQGSGNIMEGVFLQQACLQYQVSDLLAKKILGKESVYLTQSGYVANYGLLQALVIPAKTHIYINTAAHESLWQGASRENLRKFGSGIIVVDSLYSGKGSIVDLIELCNLKEQYNCMLIVDESHSIGLYGQHGCGLASLGNVTDRIDFITGSLAKAYCVRAGFIAGRTQEILYVREKSSAAIFSSTLMNWDIQRLQRAINIIYNADKERQRLMHIATTVRHAAVTLEFDVGQTPLPSPILCLNGGPNLFSKKLQSYFENAGISGAIFIPPATPLNGSMLRLTFHAGLSDEDVSRIINTFEFIAQHHRSDLPYTFLKRSAKSLN</sequence>
<dbReference type="Pfam" id="PF00155">
    <property type="entry name" value="Aminotran_1_2"/>
    <property type="match status" value="1"/>
</dbReference>
<evidence type="ECO:0000313" key="8">
    <source>
        <dbReference type="EMBL" id="CAF4163188.1"/>
    </source>
</evidence>
<evidence type="ECO:0000256" key="1">
    <source>
        <dbReference type="ARBA" id="ARBA00001933"/>
    </source>
</evidence>
<dbReference type="GO" id="GO:0008710">
    <property type="term" value="F:8-amino-7-oxononanoate synthase activity"/>
    <property type="evidence" value="ECO:0007669"/>
    <property type="project" value="TreeGrafter"/>
</dbReference>
<evidence type="ECO:0000256" key="4">
    <source>
        <dbReference type="ARBA" id="ARBA00022898"/>
    </source>
</evidence>
<dbReference type="InterPro" id="IPR015424">
    <property type="entry name" value="PyrdxlP-dep_Trfase"/>
</dbReference>
<dbReference type="InterPro" id="IPR050087">
    <property type="entry name" value="AON_synthase_class-II"/>
</dbReference>
<feature type="domain" description="Aminotransferase class I/classII large" evidence="6">
    <location>
        <begin position="222"/>
        <end position="433"/>
    </location>
</feature>
<accession>A0A814H1Q0</accession>
<dbReference type="PANTHER" id="PTHR13693:SF100">
    <property type="entry name" value="8-AMINO-7-OXONONANOATE SYNTHASE"/>
    <property type="match status" value="1"/>
</dbReference>
<dbReference type="Gene3D" id="3.90.1150.10">
    <property type="entry name" value="Aspartate Aminotransferase, domain 1"/>
    <property type="match status" value="1"/>
</dbReference>
<dbReference type="Proteomes" id="UP000663868">
    <property type="component" value="Unassembled WGS sequence"/>
</dbReference>
<dbReference type="GO" id="GO:0030170">
    <property type="term" value="F:pyridoxal phosphate binding"/>
    <property type="evidence" value="ECO:0007669"/>
    <property type="project" value="InterPro"/>
</dbReference>
<dbReference type="AlphaFoldDB" id="A0A814H1Q0"/>
<reference evidence="7" key="1">
    <citation type="submission" date="2021-02" db="EMBL/GenBank/DDBJ databases">
        <authorList>
            <person name="Nowell W R."/>
        </authorList>
    </citation>
    <scope>NUCLEOTIDE SEQUENCE</scope>
</reference>
<dbReference type="Proteomes" id="UP000663860">
    <property type="component" value="Unassembled WGS sequence"/>
</dbReference>
<dbReference type="Gene3D" id="3.40.640.10">
    <property type="entry name" value="Type I PLP-dependent aspartate aminotransferase-like (Major domain)"/>
    <property type="match status" value="1"/>
</dbReference>
<dbReference type="GO" id="GO:0009102">
    <property type="term" value="P:biotin biosynthetic process"/>
    <property type="evidence" value="ECO:0007669"/>
    <property type="project" value="TreeGrafter"/>
</dbReference>
<keyword evidence="3" id="KW-0808">Transferase</keyword>
<dbReference type="EMBL" id="CAJOBB010006518">
    <property type="protein sequence ID" value="CAF4163188.1"/>
    <property type="molecule type" value="Genomic_DNA"/>
</dbReference>
<evidence type="ECO:0000256" key="5">
    <source>
        <dbReference type="ARBA" id="ARBA00023315"/>
    </source>
</evidence>